<keyword evidence="3" id="KW-0378">Hydrolase</keyword>
<evidence type="ECO:0000313" key="5">
    <source>
        <dbReference type="Proteomes" id="UP000033475"/>
    </source>
</evidence>
<dbReference type="EMBL" id="LANQ01000001">
    <property type="protein sequence ID" value="KJV59126.1"/>
    <property type="molecule type" value="Genomic_DNA"/>
</dbReference>
<gene>
    <name evidence="4" type="ORF">RFEPED_1527</name>
</gene>
<protein>
    <recommendedName>
        <fullName evidence="3">Lysozyme</fullName>
        <ecNumber evidence="3">3.2.1.17</ecNumber>
    </recommendedName>
</protein>
<evidence type="ECO:0000256" key="1">
    <source>
        <dbReference type="ARBA" id="ARBA00022529"/>
    </source>
</evidence>
<dbReference type="GO" id="GO:0042742">
    <property type="term" value="P:defense response to bacterium"/>
    <property type="evidence" value="ECO:0007669"/>
    <property type="project" value="UniProtKB-KW"/>
</dbReference>
<dbReference type="PATRIC" id="fig|1359196.3.peg.1478"/>
<dbReference type="InterPro" id="IPR023346">
    <property type="entry name" value="Lysozyme-like_dom_sf"/>
</dbReference>
<dbReference type="GO" id="GO:0016998">
    <property type="term" value="P:cell wall macromolecule catabolic process"/>
    <property type="evidence" value="ECO:0007669"/>
    <property type="project" value="InterPro"/>
</dbReference>
<accession>A0A0F3MTY3</accession>
<reference evidence="4 5" key="1">
    <citation type="submission" date="2015-01" db="EMBL/GenBank/DDBJ databases">
        <title>Genome Sequencing of Rickettsiales.</title>
        <authorList>
            <person name="Daugherty S.C."/>
            <person name="Su Q."/>
            <person name="Abolude K."/>
            <person name="Beier-Sexton M."/>
            <person name="Carlyon J.A."/>
            <person name="Carter R."/>
            <person name="Day N.P."/>
            <person name="Dumler S.J."/>
            <person name="Dyachenko V."/>
            <person name="Godinez A."/>
            <person name="Kurtti T.J."/>
            <person name="Lichay M."/>
            <person name="Mullins K.E."/>
            <person name="Ott S."/>
            <person name="Pappas-Brown V."/>
            <person name="Paris D.H."/>
            <person name="Patel P."/>
            <person name="Richards A.L."/>
            <person name="Sadzewicz L."/>
            <person name="Sears K."/>
            <person name="Seidman D."/>
            <person name="Sengamalay N."/>
            <person name="Stenos J."/>
            <person name="Tallon L.J."/>
            <person name="Vincent G."/>
            <person name="Fraser C.M."/>
            <person name="Munderloh U."/>
            <person name="Dunning-Hotopp J.C."/>
        </authorList>
    </citation>
    <scope>NUCLEOTIDE SEQUENCE [LARGE SCALE GENOMIC DNA]</scope>
    <source>
        <strain evidence="4 5">Pedreira</strain>
    </source>
</reference>
<dbReference type="AlphaFoldDB" id="A0A0F3MTY3"/>
<dbReference type="Proteomes" id="UP000033475">
    <property type="component" value="Unassembled WGS sequence"/>
</dbReference>
<keyword evidence="1 3" id="KW-0929">Antimicrobial</keyword>
<dbReference type="GO" id="GO:0009253">
    <property type="term" value="P:peptidoglycan catabolic process"/>
    <property type="evidence" value="ECO:0007669"/>
    <property type="project" value="InterPro"/>
</dbReference>
<dbReference type="Pfam" id="PF00959">
    <property type="entry name" value="Phage_lysozyme"/>
    <property type="match status" value="1"/>
</dbReference>
<comment type="caution">
    <text evidence="4">The sequence shown here is derived from an EMBL/GenBank/DDBJ whole genome shotgun (WGS) entry which is preliminary data.</text>
</comment>
<dbReference type="Gene3D" id="1.10.530.40">
    <property type="match status" value="1"/>
</dbReference>
<dbReference type="InterPro" id="IPR002196">
    <property type="entry name" value="Glyco_hydro_24"/>
</dbReference>
<proteinExistence type="inferred from homology"/>
<dbReference type="SUPFAM" id="SSF53955">
    <property type="entry name" value="Lysozyme-like"/>
    <property type="match status" value="1"/>
</dbReference>
<comment type="catalytic activity">
    <reaction evidence="3">
        <text>Hydrolysis of (1-&gt;4)-beta-linkages between N-acetylmuramic acid and N-acetyl-D-glucosamine residues in a peptidoglycan and between N-acetyl-D-glucosamine residues in chitodextrins.</text>
        <dbReference type="EC" id="3.2.1.17"/>
    </reaction>
</comment>
<evidence type="ECO:0000256" key="3">
    <source>
        <dbReference type="RuleBase" id="RU003788"/>
    </source>
</evidence>
<evidence type="ECO:0000256" key="2">
    <source>
        <dbReference type="ARBA" id="ARBA00022638"/>
    </source>
</evidence>
<sequence>MRQKLNRGEYLNAVGEMLRWVKAKGGVKLQGLVKRRAIERSLFLSEAGTASIANEIAVTSNVVTDYLK</sequence>
<organism evidence="4 5">
    <name type="scientific">Rickettsia felis str. Pedreira</name>
    <dbReference type="NCBI Taxonomy" id="1359196"/>
    <lineage>
        <taxon>Bacteria</taxon>
        <taxon>Pseudomonadati</taxon>
        <taxon>Pseudomonadota</taxon>
        <taxon>Alphaproteobacteria</taxon>
        <taxon>Rickettsiales</taxon>
        <taxon>Rickettsiaceae</taxon>
        <taxon>Rickettsieae</taxon>
        <taxon>Rickettsia</taxon>
        <taxon>spotted fever group</taxon>
    </lineage>
</organism>
<keyword evidence="3" id="KW-0326">Glycosidase</keyword>
<dbReference type="InterPro" id="IPR023347">
    <property type="entry name" value="Lysozyme_dom_sf"/>
</dbReference>
<dbReference type="GO" id="GO:0003796">
    <property type="term" value="F:lysozyme activity"/>
    <property type="evidence" value="ECO:0007669"/>
    <property type="project" value="UniProtKB-EC"/>
</dbReference>
<evidence type="ECO:0000313" key="4">
    <source>
        <dbReference type="EMBL" id="KJV59126.1"/>
    </source>
</evidence>
<dbReference type="EC" id="3.2.1.17" evidence="3"/>
<dbReference type="GO" id="GO:0031640">
    <property type="term" value="P:killing of cells of another organism"/>
    <property type="evidence" value="ECO:0007669"/>
    <property type="project" value="UniProtKB-KW"/>
</dbReference>
<keyword evidence="2 3" id="KW-0081">Bacteriolytic enzyme</keyword>
<comment type="similarity">
    <text evidence="3">Belongs to the glycosyl hydrolase 24 family.</text>
</comment>
<name>A0A0F3MTY3_RICFI</name>